<sequence>MAEFPLLVSGVASRWVYTTNQKVDYVKISRHQECQQQTIGAFLVDGFGFSQVKGLSSVSKGSPLICEPVESKTSKHSITYELLYTAFIYQSFSMGPPGYKYYLRP</sequence>
<proteinExistence type="predicted"/>
<evidence type="ECO:0000313" key="1">
    <source>
        <dbReference type="EMBL" id="MCE3051287.1"/>
    </source>
</evidence>
<keyword evidence="2" id="KW-1185">Reference proteome</keyword>
<reference evidence="1 2" key="1">
    <citation type="journal article" date="2021" name="BMC Genomics">
        <title>Datura genome reveals duplications of psychoactive alkaloid biosynthetic genes and high mutation rate following tissue culture.</title>
        <authorList>
            <person name="Rajewski A."/>
            <person name="Carter-House D."/>
            <person name="Stajich J."/>
            <person name="Litt A."/>
        </authorList>
    </citation>
    <scope>NUCLEOTIDE SEQUENCE [LARGE SCALE GENOMIC DNA]</scope>
    <source>
        <strain evidence="1">AR-01</strain>
    </source>
</reference>
<gene>
    <name evidence="1" type="ORF">HAX54_049332</name>
</gene>
<evidence type="ECO:0000313" key="2">
    <source>
        <dbReference type="Proteomes" id="UP000823775"/>
    </source>
</evidence>
<accession>A0ABS8WP51</accession>
<protein>
    <submittedName>
        <fullName evidence="1">Uncharacterized protein</fullName>
    </submittedName>
</protein>
<comment type="caution">
    <text evidence="1">The sequence shown here is derived from an EMBL/GenBank/DDBJ whole genome shotgun (WGS) entry which is preliminary data.</text>
</comment>
<dbReference type="EMBL" id="JACEIK010008339">
    <property type="protein sequence ID" value="MCE3051287.1"/>
    <property type="molecule type" value="Genomic_DNA"/>
</dbReference>
<name>A0ABS8WP51_DATST</name>
<organism evidence="1 2">
    <name type="scientific">Datura stramonium</name>
    <name type="common">Jimsonweed</name>
    <name type="synonym">Common thornapple</name>
    <dbReference type="NCBI Taxonomy" id="4076"/>
    <lineage>
        <taxon>Eukaryota</taxon>
        <taxon>Viridiplantae</taxon>
        <taxon>Streptophyta</taxon>
        <taxon>Embryophyta</taxon>
        <taxon>Tracheophyta</taxon>
        <taxon>Spermatophyta</taxon>
        <taxon>Magnoliopsida</taxon>
        <taxon>eudicotyledons</taxon>
        <taxon>Gunneridae</taxon>
        <taxon>Pentapetalae</taxon>
        <taxon>asterids</taxon>
        <taxon>lamiids</taxon>
        <taxon>Solanales</taxon>
        <taxon>Solanaceae</taxon>
        <taxon>Solanoideae</taxon>
        <taxon>Datureae</taxon>
        <taxon>Datura</taxon>
    </lineage>
</organism>
<dbReference type="Proteomes" id="UP000823775">
    <property type="component" value="Unassembled WGS sequence"/>
</dbReference>